<feature type="compositionally biased region" description="Basic and acidic residues" evidence="1">
    <location>
        <begin position="37"/>
        <end position="50"/>
    </location>
</feature>
<protein>
    <submittedName>
        <fullName evidence="2">Uncharacterized protein</fullName>
    </submittedName>
</protein>
<name>A0A2U9C7A4_SCOMX</name>
<evidence type="ECO:0000256" key="1">
    <source>
        <dbReference type="SAM" id="MobiDB-lite"/>
    </source>
</evidence>
<dbReference type="EMBL" id="CP026255">
    <property type="protein sequence ID" value="AWP12451.1"/>
    <property type="molecule type" value="Genomic_DNA"/>
</dbReference>
<evidence type="ECO:0000313" key="3">
    <source>
        <dbReference type="Proteomes" id="UP000246464"/>
    </source>
</evidence>
<dbReference type="AlphaFoldDB" id="A0A2U9C7A4"/>
<dbReference type="Proteomes" id="UP000246464">
    <property type="component" value="Chromosome 13"/>
</dbReference>
<organism evidence="2 3">
    <name type="scientific">Scophthalmus maximus</name>
    <name type="common">Turbot</name>
    <name type="synonym">Psetta maxima</name>
    <dbReference type="NCBI Taxonomy" id="52904"/>
    <lineage>
        <taxon>Eukaryota</taxon>
        <taxon>Metazoa</taxon>
        <taxon>Chordata</taxon>
        <taxon>Craniata</taxon>
        <taxon>Vertebrata</taxon>
        <taxon>Euteleostomi</taxon>
        <taxon>Actinopterygii</taxon>
        <taxon>Neopterygii</taxon>
        <taxon>Teleostei</taxon>
        <taxon>Neoteleostei</taxon>
        <taxon>Acanthomorphata</taxon>
        <taxon>Carangaria</taxon>
        <taxon>Pleuronectiformes</taxon>
        <taxon>Pleuronectoidei</taxon>
        <taxon>Scophthalmidae</taxon>
        <taxon>Scophthalmus</taxon>
    </lineage>
</organism>
<gene>
    <name evidence="2" type="ORF">SMAX5B_019157</name>
</gene>
<evidence type="ECO:0000313" key="2">
    <source>
        <dbReference type="EMBL" id="AWP12451.1"/>
    </source>
</evidence>
<reference evidence="2 3" key="1">
    <citation type="submission" date="2017-12" db="EMBL/GenBank/DDBJ databases">
        <title>Integrating genomic resources of turbot (Scophthalmus maximus) in depth evaluation of genetic and physical mapping variation across individuals.</title>
        <authorList>
            <person name="Martinez P."/>
        </authorList>
    </citation>
    <scope>NUCLEOTIDE SEQUENCE [LARGE SCALE GENOMIC DNA]</scope>
</reference>
<sequence length="50" mass="5780">MQQERENATIGGEKGGRNPETRKRGKTRNKTNPPRGAAKEREEQREKKMD</sequence>
<proteinExistence type="predicted"/>
<keyword evidence="3" id="KW-1185">Reference proteome</keyword>
<accession>A0A2U9C7A4</accession>
<feature type="region of interest" description="Disordered" evidence="1">
    <location>
        <begin position="1"/>
        <end position="50"/>
    </location>
</feature>